<protein>
    <recommendedName>
        <fullName evidence="1">Mycothiol-dependent maleylpyruvate isomerase metal-binding domain-containing protein</fullName>
    </recommendedName>
</protein>
<dbReference type="InterPro" id="IPR024344">
    <property type="entry name" value="MDMPI_metal-binding"/>
</dbReference>
<dbReference type="RefSeq" id="WP_067853259.1">
    <property type="nucleotide sequence ID" value="NZ_CP011502.1"/>
</dbReference>
<dbReference type="Pfam" id="PF11716">
    <property type="entry name" value="MDMPI_N"/>
    <property type="match status" value="1"/>
</dbReference>
<dbReference type="PATRIC" id="fig|2041.4.peg.132"/>
<feature type="domain" description="Mycothiol-dependent maleylpyruvate isomerase metal-binding" evidence="1">
    <location>
        <begin position="11"/>
        <end position="147"/>
    </location>
</feature>
<dbReference type="NCBIfam" id="TIGR03083">
    <property type="entry name" value="maleylpyruvate isomerase family mycothiol-dependent enzyme"/>
    <property type="match status" value="1"/>
</dbReference>
<dbReference type="KEGG" id="aer:AERYTH_00650"/>
<gene>
    <name evidence="2" type="ORF">AERYTH_00650</name>
</gene>
<organism evidence="2 3">
    <name type="scientific">Aeromicrobium erythreum</name>
    <dbReference type="NCBI Taxonomy" id="2041"/>
    <lineage>
        <taxon>Bacteria</taxon>
        <taxon>Bacillati</taxon>
        <taxon>Actinomycetota</taxon>
        <taxon>Actinomycetes</taxon>
        <taxon>Propionibacteriales</taxon>
        <taxon>Nocardioidaceae</taxon>
        <taxon>Aeromicrobium</taxon>
    </lineage>
</organism>
<dbReference type="STRING" id="2041.AERYTH_00650"/>
<proteinExistence type="predicted"/>
<dbReference type="InterPro" id="IPR034660">
    <property type="entry name" value="DinB/YfiT-like"/>
</dbReference>
<reference evidence="2 3" key="1">
    <citation type="journal article" date="1991" name="Int. J. Syst. Bacteriol.">
        <title>Description of the erythromycin-producing bacterium Arthrobacter sp. strain NRRL B-3381 as Aeromicrobium erythreum gen. nov., sp. nov.</title>
        <authorList>
            <person name="Miller E.S."/>
            <person name="Woese C.R."/>
            <person name="Brenner S."/>
        </authorList>
    </citation>
    <scope>NUCLEOTIDE SEQUENCE [LARGE SCALE GENOMIC DNA]</scope>
    <source>
        <strain evidence="2 3">AR18</strain>
    </source>
</reference>
<keyword evidence="3" id="KW-1185">Reference proteome</keyword>
<evidence type="ECO:0000259" key="1">
    <source>
        <dbReference type="Pfam" id="PF11716"/>
    </source>
</evidence>
<dbReference type="Proteomes" id="UP000067689">
    <property type="component" value="Chromosome"/>
</dbReference>
<dbReference type="InterPro" id="IPR017517">
    <property type="entry name" value="Maleyloyr_isom"/>
</dbReference>
<dbReference type="EMBL" id="CP011502">
    <property type="protein sequence ID" value="ALX03312.1"/>
    <property type="molecule type" value="Genomic_DNA"/>
</dbReference>
<evidence type="ECO:0000313" key="2">
    <source>
        <dbReference type="EMBL" id="ALX03312.1"/>
    </source>
</evidence>
<sequence>MLQTYVDAWLASVRDTIALLEELDDAAWSTPTDLPGWTVADVAAHLAHLEAVTAGHVVDEAPTTASAGGIASVYTEAGVESRRGLTREQVLDELRRSVDVRAERLGGALPDDPTARAEHTPAGVGWTWDTMLRNRTVDVWCHEQDVRRAVDRPGNLDSAGAHVTTHTFAAAMPFVLGKKVGATAGTSVLWDLTGPIALQVGATVGDDGRARPGVPDSPTATLTLTSDAFAVLAAGRRRPGAVEVAVSGDTDLAHRVLEQMAVTF</sequence>
<dbReference type="AlphaFoldDB" id="A0A0U4AS82"/>
<dbReference type="Gene3D" id="1.20.120.450">
    <property type="entry name" value="dinb family like domain"/>
    <property type="match status" value="1"/>
</dbReference>
<dbReference type="SUPFAM" id="SSF109854">
    <property type="entry name" value="DinB/YfiT-like putative metalloenzymes"/>
    <property type="match status" value="1"/>
</dbReference>
<accession>A0A0U4AS82</accession>
<dbReference type="GO" id="GO:0046872">
    <property type="term" value="F:metal ion binding"/>
    <property type="evidence" value="ECO:0007669"/>
    <property type="project" value="InterPro"/>
</dbReference>
<evidence type="ECO:0000313" key="3">
    <source>
        <dbReference type="Proteomes" id="UP000067689"/>
    </source>
</evidence>
<dbReference type="OrthoDB" id="154293at2"/>
<name>A0A0U4AS82_9ACTN</name>